<reference evidence="4" key="1">
    <citation type="journal article" date="2020" name="Phytopathology">
        <title>Genome Sequence Resources of Colletotrichum truncatum, C. plurivorum, C. musicola, and C. sojae: Four Species Pathogenic to Soybean (Glycine max).</title>
        <authorList>
            <person name="Rogerio F."/>
            <person name="Boufleur T.R."/>
            <person name="Ciampi-Guillardi M."/>
            <person name="Sukno S.A."/>
            <person name="Thon M.R."/>
            <person name="Massola Junior N.S."/>
            <person name="Baroncelli R."/>
        </authorList>
    </citation>
    <scope>NUCLEOTIDE SEQUENCE</scope>
    <source>
        <strain evidence="4">LFN0074</strain>
    </source>
</reference>
<dbReference type="Proteomes" id="UP000639643">
    <property type="component" value="Unassembled WGS sequence"/>
</dbReference>
<accession>A0A8H6NER5</accession>
<evidence type="ECO:0000256" key="1">
    <source>
        <dbReference type="ARBA" id="ARBA00004685"/>
    </source>
</evidence>
<proteinExistence type="inferred from homology"/>
<dbReference type="GO" id="GO:0043386">
    <property type="term" value="P:mycotoxin biosynthetic process"/>
    <property type="evidence" value="ECO:0007669"/>
    <property type="project" value="InterPro"/>
</dbReference>
<evidence type="ECO:0000256" key="2">
    <source>
        <dbReference type="ARBA" id="ARBA00023002"/>
    </source>
</evidence>
<gene>
    <name evidence="4" type="ORF">CMUS01_07957</name>
</gene>
<comment type="caution">
    <text evidence="4">The sequence shown here is derived from an EMBL/GenBank/DDBJ whole genome shotgun (WGS) entry which is preliminary data.</text>
</comment>
<dbReference type="EMBL" id="WIGM01000298">
    <property type="protein sequence ID" value="KAF6829895.1"/>
    <property type="molecule type" value="Genomic_DNA"/>
</dbReference>
<sequence>MDSKTVFDPVDIDDVEKHGLLGQTRPTTLRLPGPSRVEKLGVVVNKQLWMFWNDSKFILDDPKAVTRESEIALKKAWQSIVPEGNGFVLVDDPHNPALPPPINQSPESDIAMDRFCLTVFHQLHCLRGIQEAFYALVKDPTSEPALAHVNHCIDYIRVGVMCYGDTALEGQSTYSSKDRANGNGSNHVCKDFGAILNWANERSSHKKAREVWEMQKGQFGAV</sequence>
<organism evidence="4 5">
    <name type="scientific">Colletotrichum musicola</name>
    <dbReference type="NCBI Taxonomy" id="2175873"/>
    <lineage>
        <taxon>Eukaryota</taxon>
        <taxon>Fungi</taxon>
        <taxon>Dikarya</taxon>
        <taxon>Ascomycota</taxon>
        <taxon>Pezizomycotina</taxon>
        <taxon>Sordariomycetes</taxon>
        <taxon>Hypocreomycetidae</taxon>
        <taxon>Glomerellales</taxon>
        <taxon>Glomerellaceae</taxon>
        <taxon>Colletotrichum</taxon>
        <taxon>Colletotrichum orchidearum species complex</taxon>
    </lineage>
</organism>
<name>A0A8H6NER5_9PEZI</name>
<protein>
    <recommendedName>
        <fullName evidence="6">Tat pathway signal sequence</fullName>
    </recommendedName>
</protein>
<evidence type="ECO:0000256" key="3">
    <source>
        <dbReference type="ARBA" id="ARBA00035112"/>
    </source>
</evidence>
<dbReference type="Pfam" id="PF11807">
    <property type="entry name" value="UstYa"/>
    <property type="match status" value="1"/>
</dbReference>
<evidence type="ECO:0000313" key="4">
    <source>
        <dbReference type="EMBL" id="KAF6829895.1"/>
    </source>
</evidence>
<evidence type="ECO:0008006" key="6">
    <source>
        <dbReference type="Google" id="ProtNLM"/>
    </source>
</evidence>
<comment type="similarity">
    <text evidence="3">Belongs to the ustYa family.</text>
</comment>
<evidence type="ECO:0000313" key="5">
    <source>
        <dbReference type="Proteomes" id="UP000639643"/>
    </source>
</evidence>
<dbReference type="InterPro" id="IPR021765">
    <property type="entry name" value="UstYa-like"/>
</dbReference>
<keyword evidence="5" id="KW-1185">Reference proteome</keyword>
<dbReference type="PANTHER" id="PTHR33365">
    <property type="entry name" value="YALI0B05434P"/>
    <property type="match status" value="1"/>
</dbReference>
<dbReference type="AlphaFoldDB" id="A0A8H6NER5"/>
<dbReference type="GO" id="GO:0016491">
    <property type="term" value="F:oxidoreductase activity"/>
    <property type="evidence" value="ECO:0007669"/>
    <property type="project" value="UniProtKB-KW"/>
</dbReference>
<keyword evidence="2" id="KW-0560">Oxidoreductase</keyword>
<dbReference type="OrthoDB" id="3687641at2759"/>
<comment type="pathway">
    <text evidence="1">Mycotoxin biosynthesis.</text>
</comment>
<dbReference type="PANTHER" id="PTHR33365:SF11">
    <property type="entry name" value="TAT PATHWAY SIGNAL SEQUENCE"/>
    <property type="match status" value="1"/>
</dbReference>